<keyword evidence="1" id="KW-0408">Iron</keyword>
<dbReference type="PROSITE" id="PS51471">
    <property type="entry name" value="FE2OG_OXY"/>
    <property type="match status" value="1"/>
</dbReference>
<evidence type="ECO:0000313" key="4">
    <source>
        <dbReference type="EMBL" id="WVW78634.1"/>
    </source>
</evidence>
<organism evidence="3">
    <name type="scientific">Kwoniella bestiolae CBS 10118</name>
    <dbReference type="NCBI Taxonomy" id="1296100"/>
    <lineage>
        <taxon>Eukaryota</taxon>
        <taxon>Fungi</taxon>
        <taxon>Dikarya</taxon>
        <taxon>Basidiomycota</taxon>
        <taxon>Agaricomycotina</taxon>
        <taxon>Tremellomycetes</taxon>
        <taxon>Tremellales</taxon>
        <taxon>Cryptococcaceae</taxon>
        <taxon>Kwoniella</taxon>
    </lineage>
</organism>
<accession>A0A1B9G5I6</accession>
<dbReference type="EMBL" id="CP144541">
    <property type="protein sequence ID" value="WVW78634.1"/>
    <property type="molecule type" value="Genomic_DNA"/>
</dbReference>
<dbReference type="VEuPathDB" id="FungiDB:I302_03969"/>
<dbReference type="GeneID" id="30208368"/>
<name>A0A1B9G5I6_9TREE</name>
<dbReference type="PANTHER" id="PTHR33099:SF14">
    <property type="entry name" value="PROLYL 4-HYDROXYLASE ALPHA SUBUNIT FE(2+) 2OG DIOXYGENASE DOMAIN-CONTAINING PROTEIN"/>
    <property type="match status" value="1"/>
</dbReference>
<comment type="similarity">
    <text evidence="1">Belongs to the iron/ascorbate-dependent oxidoreductase family.</text>
</comment>
<dbReference type="OrthoDB" id="2564437at2759"/>
<dbReference type="KEGG" id="kbi:30208368"/>
<keyword evidence="1" id="KW-0560">Oxidoreductase</keyword>
<dbReference type="Proteomes" id="UP000092730">
    <property type="component" value="Chromosome 1"/>
</dbReference>
<protein>
    <recommendedName>
        <fullName evidence="2">Fe2OG dioxygenase domain-containing protein</fullName>
    </recommendedName>
</protein>
<evidence type="ECO:0000256" key="1">
    <source>
        <dbReference type="RuleBase" id="RU003682"/>
    </source>
</evidence>
<keyword evidence="5" id="KW-1185">Reference proteome</keyword>
<dbReference type="AlphaFoldDB" id="A0A1B9G5I6"/>
<dbReference type="GO" id="GO:0046872">
    <property type="term" value="F:metal ion binding"/>
    <property type="evidence" value="ECO:0007669"/>
    <property type="project" value="UniProtKB-KW"/>
</dbReference>
<keyword evidence="1" id="KW-0479">Metal-binding</keyword>
<dbReference type="InterPro" id="IPR044862">
    <property type="entry name" value="Pro_4_hyd_alph_FE2OG_OXY"/>
</dbReference>
<reference evidence="4" key="4">
    <citation type="submission" date="2024-02" db="EMBL/GenBank/DDBJ databases">
        <title>Comparative genomics of Cryptococcus and Kwoniella reveals pathogenesis evolution and contrasting modes of karyotype evolution via chromosome fusion or intercentromeric recombination.</title>
        <authorList>
            <person name="Coelho M.A."/>
            <person name="David-Palma M."/>
            <person name="Shea T."/>
            <person name="Bowers K."/>
            <person name="McGinley-Smith S."/>
            <person name="Mohammad A.W."/>
            <person name="Gnirke A."/>
            <person name="Yurkov A.M."/>
            <person name="Nowrousian M."/>
            <person name="Sun S."/>
            <person name="Cuomo C.A."/>
            <person name="Heitman J."/>
        </authorList>
    </citation>
    <scope>NUCLEOTIDE SEQUENCE</scope>
    <source>
        <strain evidence="4">CBS 10118</strain>
    </source>
</reference>
<gene>
    <name evidence="3" type="ORF">I302_03969</name>
    <name evidence="4" type="ORF">I302_100594</name>
</gene>
<proteinExistence type="inferred from homology"/>
<evidence type="ECO:0000259" key="2">
    <source>
        <dbReference type="PROSITE" id="PS51471"/>
    </source>
</evidence>
<dbReference type="Gene3D" id="2.60.120.620">
    <property type="entry name" value="q2cbj1_9rhob like domain"/>
    <property type="match status" value="1"/>
</dbReference>
<dbReference type="GO" id="GO:0016491">
    <property type="term" value="F:oxidoreductase activity"/>
    <property type="evidence" value="ECO:0007669"/>
    <property type="project" value="UniProtKB-KW"/>
</dbReference>
<dbReference type="STRING" id="1296100.A0A1B9G5I6"/>
<reference evidence="3" key="1">
    <citation type="submission" date="2013-07" db="EMBL/GenBank/DDBJ databases">
        <title>The Genome Sequence of Cryptococcus bestiolae CBS10118.</title>
        <authorList>
            <consortium name="The Broad Institute Genome Sequencing Platform"/>
            <person name="Cuomo C."/>
            <person name="Litvintseva A."/>
            <person name="Chen Y."/>
            <person name="Heitman J."/>
            <person name="Sun S."/>
            <person name="Springer D."/>
            <person name="Dromer F."/>
            <person name="Young S.K."/>
            <person name="Zeng Q."/>
            <person name="Gargeya S."/>
            <person name="Fitzgerald M."/>
            <person name="Abouelleil A."/>
            <person name="Alvarado L."/>
            <person name="Berlin A.M."/>
            <person name="Chapman S.B."/>
            <person name="Dewar J."/>
            <person name="Goldberg J."/>
            <person name="Griggs A."/>
            <person name="Gujja S."/>
            <person name="Hansen M."/>
            <person name="Howarth C."/>
            <person name="Imamovic A."/>
            <person name="Larimer J."/>
            <person name="McCowan C."/>
            <person name="Murphy C."/>
            <person name="Pearson M."/>
            <person name="Priest M."/>
            <person name="Roberts A."/>
            <person name="Saif S."/>
            <person name="Shea T."/>
            <person name="Sykes S."/>
            <person name="Wortman J."/>
            <person name="Nusbaum C."/>
            <person name="Birren B."/>
        </authorList>
    </citation>
    <scope>NUCLEOTIDE SEQUENCE [LARGE SCALE GENOMIC DNA]</scope>
    <source>
        <strain evidence="3">CBS 10118</strain>
    </source>
</reference>
<dbReference type="EMBL" id="KI894020">
    <property type="protein sequence ID" value="OCF26286.1"/>
    <property type="molecule type" value="Genomic_DNA"/>
</dbReference>
<feature type="domain" description="Fe2OG dioxygenase" evidence="2">
    <location>
        <begin position="137"/>
        <end position="239"/>
    </location>
</feature>
<dbReference type="PANTHER" id="PTHR33099">
    <property type="entry name" value="FE2OG DIOXYGENASE DOMAIN-CONTAINING PROTEIN"/>
    <property type="match status" value="1"/>
</dbReference>
<dbReference type="RefSeq" id="XP_019047356.1">
    <property type="nucleotide sequence ID" value="XM_019190608.1"/>
</dbReference>
<dbReference type="Pfam" id="PF13640">
    <property type="entry name" value="2OG-FeII_Oxy_3"/>
    <property type="match status" value="1"/>
</dbReference>
<evidence type="ECO:0000313" key="3">
    <source>
        <dbReference type="EMBL" id="OCF26286.1"/>
    </source>
</evidence>
<reference evidence="4" key="2">
    <citation type="submission" date="2013-07" db="EMBL/GenBank/DDBJ databases">
        <authorList>
            <consortium name="The Broad Institute Genome Sequencing Platform"/>
            <person name="Cuomo C."/>
            <person name="Litvintseva A."/>
            <person name="Chen Y."/>
            <person name="Heitman J."/>
            <person name="Sun S."/>
            <person name="Springer D."/>
            <person name="Dromer F."/>
            <person name="Young S.K."/>
            <person name="Zeng Q."/>
            <person name="Gargeya S."/>
            <person name="Fitzgerald M."/>
            <person name="Abouelleil A."/>
            <person name="Alvarado L."/>
            <person name="Berlin A.M."/>
            <person name="Chapman S.B."/>
            <person name="Dewar J."/>
            <person name="Goldberg J."/>
            <person name="Griggs A."/>
            <person name="Gujja S."/>
            <person name="Hansen M."/>
            <person name="Howarth C."/>
            <person name="Imamovic A."/>
            <person name="Larimer J."/>
            <person name="McCowan C."/>
            <person name="Murphy C."/>
            <person name="Pearson M."/>
            <person name="Priest M."/>
            <person name="Roberts A."/>
            <person name="Saif S."/>
            <person name="Shea T."/>
            <person name="Sykes S."/>
            <person name="Wortman J."/>
            <person name="Nusbaum C."/>
            <person name="Birren B."/>
        </authorList>
    </citation>
    <scope>NUCLEOTIDE SEQUENCE</scope>
    <source>
        <strain evidence="4">CBS 10118</strain>
    </source>
</reference>
<reference evidence="3" key="3">
    <citation type="submission" date="2014-01" db="EMBL/GenBank/DDBJ databases">
        <title>Evolution of pathogenesis and genome organization in the Tremellales.</title>
        <authorList>
            <person name="Cuomo C."/>
            <person name="Litvintseva A."/>
            <person name="Heitman J."/>
            <person name="Chen Y."/>
            <person name="Sun S."/>
            <person name="Springer D."/>
            <person name="Dromer F."/>
            <person name="Young S."/>
            <person name="Zeng Q."/>
            <person name="Chapman S."/>
            <person name="Gujja S."/>
            <person name="Saif S."/>
            <person name="Birren B."/>
        </authorList>
    </citation>
    <scope>NUCLEOTIDE SEQUENCE</scope>
    <source>
        <strain evidence="3">CBS 10118</strain>
    </source>
</reference>
<evidence type="ECO:0000313" key="5">
    <source>
        <dbReference type="Proteomes" id="UP000092730"/>
    </source>
</evidence>
<dbReference type="InterPro" id="IPR005123">
    <property type="entry name" value="Oxoglu/Fe-dep_dioxygenase_dom"/>
</dbReference>
<sequence length="386" mass="43099">MPNMPNMPNRPFLTKQQVAKVDALEKAYTTQDGSYNFACSGIYPPHAVALDKLALYYQKPSDTRTRGSIKSVTFPLTAETAKDIYNAGEPSPFGRGSELVYDQTYRQAHELKPPHFALTNDLLSASGLLALLAKKLDYEVPLEGRINKLNAYTEGGFFKTHKDTPQSQDHIGTLMICLPSPFSGGALVIRQNGSSITFDWGKQTEDGSFAWGFLYSDCEHEILPVTSGTRITIAYDIFLGKNGNDFKQSTFDTRLIPIMKAFKEILKPEFLPSGGSLAFGLTHGYPMSYGTQEAGLTARLKTSDAVLMAAINKLYLRWDYFGVYDYDRDVYNDDDDDTAAKVDLKAKKNDTTYRDDIWIADDFFAFEGEYVGDSEGPELERDLDLI</sequence>